<comment type="caution">
    <text evidence="2">The sequence shown here is derived from an EMBL/GenBank/DDBJ whole genome shotgun (WGS) entry which is preliminary data.</text>
</comment>
<feature type="region of interest" description="Disordered" evidence="1">
    <location>
        <begin position="483"/>
        <end position="571"/>
    </location>
</feature>
<feature type="compositionally biased region" description="Low complexity" evidence="1">
    <location>
        <begin position="724"/>
        <end position="736"/>
    </location>
</feature>
<feature type="compositionally biased region" description="Basic residues" evidence="1">
    <location>
        <begin position="513"/>
        <end position="523"/>
    </location>
</feature>
<accession>A0A2S4VU92</accession>
<keyword evidence="3" id="KW-1185">Reference proteome</keyword>
<dbReference type="VEuPathDB" id="FungiDB:PSTT_04073"/>
<dbReference type="Gene3D" id="3.10.20.90">
    <property type="entry name" value="Phosphatidylinositol 3-kinase Catalytic Subunit, Chain A, domain 1"/>
    <property type="match status" value="1"/>
</dbReference>
<feature type="compositionally biased region" description="Low complexity" evidence="1">
    <location>
        <begin position="108"/>
        <end position="117"/>
    </location>
</feature>
<feature type="compositionally biased region" description="Polar residues" evidence="1">
    <location>
        <begin position="756"/>
        <end position="770"/>
    </location>
</feature>
<dbReference type="Proteomes" id="UP000239156">
    <property type="component" value="Unassembled WGS sequence"/>
</dbReference>
<dbReference type="InterPro" id="IPR029071">
    <property type="entry name" value="Ubiquitin-like_domsf"/>
</dbReference>
<feature type="compositionally biased region" description="Polar residues" evidence="1">
    <location>
        <begin position="737"/>
        <end position="748"/>
    </location>
</feature>
<evidence type="ECO:0000313" key="3">
    <source>
        <dbReference type="Proteomes" id="UP000239156"/>
    </source>
</evidence>
<feature type="compositionally biased region" description="Acidic residues" evidence="1">
    <location>
        <begin position="8"/>
        <end position="42"/>
    </location>
</feature>
<feature type="compositionally biased region" description="Low complexity" evidence="1">
    <location>
        <begin position="67"/>
        <end position="77"/>
    </location>
</feature>
<feature type="compositionally biased region" description="Basic and acidic residues" evidence="1">
    <location>
        <begin position="633"/>
        <end position="642"/>
    </location>
</feature>
<dbReference type="InterPro" id="IPR011993">
    <property type="entry name" value="PH-like_dom_sf"/>
</dbReference>
<dbReference type="PANTHER" id="PTHR38700">
    <property type="entry name" value="YALI0E22418P"/>
    <property type="match status" value="1"/>
</dbReference>
<feature type="region of interest" description="Disordered" evidence="1">
    <location>
        <begin position="695"/>
        <end position="770"/>
    </location>
</feature>
<dbReference type="SUPFAM" id="SSF50729">
    <property type="entry name" value="PH domain-like"/>
    <property type="match status" value="1"/>
</dbReference>
<dbReference type="AlphaFoldDB" id="A0A2S4VU92"/>
<gene>
    <name evidence="2" type="ORF">PSTT_04073</name>
</gene>
<feature type="region of interest" description="Disordered" evidence="1">
    <location>
        <begin position="135"/>
        <end position="216"/>
    </location>
</feature>
<dbReference type="PANTHER" id="PTHR38700:SF1">
    <property type="entry name" value="PH DOMAIN-CONTAINING PROTEIN"/>
    <property type="match status" value="1"/>
</dbReference>
<name>A0A2S4VU92_9BASI</name>
<sequence>MERRTQEAEAESEESEEIEEEEEEESETEEEEEEDSDEDSDDVPLGQRHPEALLAQAKIRAERAAAKKQQQQLARAATSAKLSMKTSKTEEDDNQPLGVIKRNKSIKQQQQQPQQQPFSIDELCKKLELVQQNQAKPTVLIPKTKPVSPSDHSKPKSPPRAHTEHITRATSLRRAKSAVDRNPPPMIPLPVLPTHHHHQQQQQQQQPRSPVTHKPTMLLNPIDTQSIDRNHHNQTQVHSPMELISPCLPPLNKKILIKVGIVNQSQSILIEIDQDTTVKELLENSKISYPSLLEDNMNKGSWGVYEIWNDLGIERPIREIEKIMNIVRDTWTSIDTNETHLLIQRSDLSGLAVSKRSFTSGVHGGNLWCELKPGKWTKKYVLLRDNSVYLCSNDKGKDEMLLCTMEKFDVYSIPDWAHKSLKNVPRDHSFGLKSLNKFSFFEHKSDFIHKFSCKDKLVQLEWIRRLYDSRSYIIMSQQGKEESTSGLLSRTKSTHHSTTKPSGGTGILEKAKSIRLKRNGTTRHQREVSQEPMPTEPNGSQQLRKGSIPPAVPVATTTTGSHLSRKPTLIQTNSLSKFKQGTLLGDLAPPALPNGPKHHQLSDENHHVHAILPSHILGLSSSSSPTVDPKYPPPRDHHEDHHSRHIPPIDTNTNTTTIKLRTWEQMGSDERKLYLVEVQNKAKLEGRTLLQFDNSLHPHSSASKPGGPGGAISLPLVSGGSHDSSSTTTKVTPSSSGLKRSLTTGNQTRSHHRTPLLSNESSASTSRKKF</sequence>
<feature type="compositionally biased region" description="Pro residues" evidence="1">
    <location>
        <begin position="182"/>
        <end position="191"/>
    </location>
</feature>
<evidence type="ECO:0000313" key="2">
    <source>
        <dbReference type="EMBL" id="POW13086.1"/>
    </source>
</evidence>
<dbReference type="VEuPathDB" id="FungiDB:PSHT_01859"/>
<dbReference type="EMBL" id="PKSL01000027">
    <property type="protein sequence ID" value="POW13086.1"/>
    <property type="molecule type" value="Genomic_DNA"/>
</dbReference>
<dbReference type="SUPFAM" id="SSF54236">
    <property type="entry name" value="Ubiquitin-like"/>
    <property type="match status" value="1"/>
</dbReference>
<feature type="region of interest" description="Disordered" evidence="1">
    <location>
        <begin position="618"/>
        <end position="657"/>
    </location>
</feature>
<organism evidence="2 3">
    <name type="scientific">Puccinia striiformis</name>
    <dbReference type="NCBI Taxonomy" id="27350"/>
    <lineage>
        <taxon>Eukaryota</taxon>
        <taxon>Fungi</taxon>
        <taxon>Dikarya</taxon>
        <taxon>Basidiomycota</taxon>
        <taxon>Pucciniomycotina</taxon>
        <taxon>Pucciniomycetes</taxon>
        <taxon>Pucciniales</taxon>
        <taxon>Pucciniaceae</taxon>
        <taxon>Puccinia</taxon>
    </lineage>
</organism>
<reference evidence="2" key="1">
    <citation type="submission" date="2017-12" db="EMBL/GenBank/DDBJ databases">
        <title>Gene loss provides genomic basis for host adaptation in cereal stripe rust fungi.</title>
        <authorList>
            <person name="Xia C."/>
        </authorList>
    </citation>
    <scope>NUCLEOTIDE SEQUENCE [LARGE SCALE GENOMIC DNA]</scope>
    <source>
        <strain evidence="2">93-210</strain>
    </source>
</reference>
<dbReference type="Gene3D" id="2.30.29.30">
    <property type="entry name" value="Pleckstrin-homology domain (PH domain)/Phosphotyrosine-binding domain (PTB)"/>
    <property type="match status" value="1"/>
</dbReference>
<protein>
    <recommendedName>
        <fullName evidence="4">PH domain-containing protein</fullName>
    </recommendedName>
</protein>
<proteinExistence type="predicted"/>
<evidence type="ECO:0000256" key="1">
    <source>
        <dbReference type="SAM" id="MobiDB-lite"/>
    </source>
</evidence>
<feature type="region of interest" description="Disordered" evidence="1">
    <location>
        <begin position="1"/>
        <end position="117"/>
    </location>
</feature>
<evidence type="ECO:0008006" key="4">
    <source>
        <dbReference type="Google" id="ProtNLM"/>
    </source>
</evidence>